<dbReference type="OrthoDB" id="7810998at2"/>
<sequence length="284" mass="30945">MTSRTAMRVGALCFAALVALAGPAMAQSPASPVQTETVSFADADPQATQIARRMYGQEFSHVRAVRVWLEAPSDDPEQLFVELGNDRGCVEGCLQVALFHNEQWLEIFRQPRSERLGLTGVTATGMKSIITDDRLWSWNARNYVPEPSKDGLTRRDANETELALVAEQVSGGFDAGDRSAFGPPEVDVYDVDMNGYLGKIIAVRSPAICGQSTCPVYLVNADDQIFRVLRSLEGEVGLSRRIRDEQAFRGIELLTRNGISIVSSSSGKRLGSVPVQIVRIAGAQ</sequence>
<feature type="signal peptide" evidence="1">
    <location>
        <begin position="1"/>
        <end position="26"/>
    </location>
</feature>
<accession>A0A6N6JLH0</accession>
<organism evidence="2 3">
    <name type="scientific">Litoreibacter roseus</name>
    <dbReference type="NCBI Taxonomy" id="2601869"/>
    <lineage>
        <taxon>Bacteria</taxon>
        <taxon>Pseudomonadati</taxon>
        <taxon>Pseudomonadota</taxon>
        <taxon>Alphaproteobacteria</taxon>
        <taxon>Rhodobacterales</taxon>
        <taxon>Roseobacteraceae</taxon>
        <taxon>Litoreibacter</taxon>
    </lineage>
</organism>
<dbReference type="EMBL" id="BLJE01000007">
    <property type="protein sequence ID" value="GFE66964.1"/>
    <property type="molecule type" value="Genomic_DNA"/>
</dbReference>
<keyword evidence="1" id="KW-0732">Signal</keyword>
<evidence type="ECO:0000313" key="3">
    <source>
        <dbReference type="Proteomes" id="UP000436822"/>
    </source>
</evidence>
<reference evidence="2 3" key="1">
    <citation type="submission" date="2019-12" db="EMBL/GenBank/DDBJ databases">
        <title>Litoreibacter badius sp. nov., a novel bacteriochlorophyll a-containing bacterium in the genus Litoreibacter.</title>
        <authorList>
            <person name="Kanamuro M."/>
            <person name="Takabe Y."/>
            <person name="Mori K."/>
            <person name="Takaichi S."/>
            <person name="Hanada S."/>
        </authorList>
    </citation>
    <scope>NUCLEOTIDE SEQUENCE [LARGE SCALE GENOMIC DNA]</scope>
    <source>
        <strain evidence="2 3">K6</strain>
    </source>
</reference>
<evidence type="ECO:0000256" key="1">
    <source>
        <dbReference type="SAM" id="SignalP"/>
    </source>
</evidence>
<name>A0A6N6JLH0_9RHOB</name>
<gene>
    <name evidence="2" type="ORF">KIN_40380</name>
</gene>
<dbReference type="AlphaFoldDB" id="A0A6N6JLH0"/>
<dbReference type="Proteomes" id="UP000436822">
    <property type="component" value="Unassembled WGS sequence"/>
</dbReference>
<keyword evidence="3" id="KW-1185">Reference proteome</keyword>
<comment type="caution">
    <text evidence="2">The sequence shown here is derived from an EMBL/GenBank/DDBJ whole genome shotgun (WGS) entry which is preliminary data.</text>
</comment>
<feature type="chain" id="PRO_5026979374" evidence="1">
    <location>
        <begin position="27"/>
        <end position="284"/>
    </location>
</feature>
<dbReference type="RefSeq" id="WP_159810506.1">
    <property type="nucleotide sequence ID" value="NZ_BLJE01000007.1"/>
</dbReference>
<proteinExistence type="predicted"/>
<evidence type="ECO:0000313" key="2">
    <source>
        <dbReference type="EMBL" id="GFE66964.1"/>
    </source>
</evidence>
<protein>
    <submittedName>
        <fullName evidence="2">Uncharacterized protein</fullName>
    </submittedName>
</protein>